<dbReference type="Proteomes" id="UP000001660">
    <property type="component" value="Chromosome"/>
</dbReference>
<dbReference type="AlphaFoldDB" id="B3U4U5"/>
<gene>
    <name evidence="4" type="primary">ybcL</name>
    <name evidence="4" type="ORF">NIDE1516</name>
</gene>
<protein>
    <submittedName>
        <fullName evidence="3">Phosphatidylethanolamine-binding protein</fullName>
    </submittedName>
    <submittedName>
        <fullName evidence="4">Predicted Kinase inhibitor YbcL</fullName>
    </submittedName>
</protein>
<reference evidence="4 5" key="2">
    <citation type="journal article" date="2010" name="Proc. Natl. Acad. Sci. U.S.A.">
        <title>A Nitrospira metagenome illuminates the physiology and evolution of globally important nitrite-oxidizing bacteria.</title>
        <authorList>
            <person name="Lucker S."/>
            <person name="Wagner M."/>
            <person name="Maixner F."/>
            <person name="Pelletier E."/>
            <person name="Koch H."/>
            <person name="Vacherie B."/>
            <person name="Rattei T."/>
            <person name="Sinninghe Damste J."/>
            <person name="Spieck E."/>
            <person name="Le Paslier D."/>
            <person name="Daims H."/>
        </authorList>
    </citation>
    <scope>NUCLEOTIDE SEQUENCE [LARGE SCALE GENOMIC DNA]</scope>
</reference>
<dbReference type="InterPro" id="IPR008914">
    <property type="entry name" value="PEBP"/>
</dbReference>
<dbReference type="Gene3D" id="3.90.280.10">
    <property type="entry name" value="PEBP-like"/>
    <property type="match status" value="1"/>
</dbReference>
<dbReference type="EMBL" id="EU559167">
    <property type="protein sequence ID" value="ACE75662.1"/>
    <property type="molecule type" value="Genomic_DNA"/>
</dbReference>
<evidence type="ECO:0000256" key="2">
    <source>
        <dbReference type="SAM" id="SignalP"/>
    </source>
</evidence>
<dbReference type="SUPFAM" id="SSF49777">
    <property type="entry name" value="PEBP-like"/>
    <property type="match status" value="1"/>
</dbReference>
<dbReference type="PANTHER" id="PTHR30289:SF1">
    <property type="entry name" value="PEBP (PHOSPHATIDYLETHANOLAMINE-BINDING PROTEIN) FAMILY PROTEIN"/>
    <property type="match status" value="1"/>
</dbReference>
<dbReference type="CDD" id="cd00865">
    <property type="entry name" value="PEBP_bact_arch"/>
    <property type="match status" value="1"/>
</dbReference>
<dbReference type="KEGG" id="nde:NIDE1516"/>
<dbReference type="NCBIfam" id="TIGR00481">
    <property type="entry name" value="YbhB/YbcL family Raf kinase inhibitor-like protein"/>
    <property type="match status" value="1"/>
</dbReference>
<dbReference type="STRING" id="330214.NIDE1516"/>
<dbReference type="Pfam" id="PF01161">
    <property type="entry name" value="PBP"/>
    <property type="match status" value="1"/>
</dbReference>
<dbReference type="InterPro" id="IPR036610">
    <property type="entry name" value="PEBP-like_sf"/>
</dbReference>
<accession>B3U4U5</accession>
<reference evidence="3" key="1">
    <citation type="journal article" date="2008" name="Environ. Microbiol.">
        <title>Environmental genomics reveals a functional chlorite dismutase in the nitrite-oxidizing bacterium 'Candidatus Nitrospira defluvii'.</title>
        <authorList>
            <person name="Maixner F."/>
            <person name="Wagner M."/>
            <person name="Lucker S."/>
            <person name="Pelletier E."/>
            <person name="Schmitz-Esser S."/>
            <person name="Hace K."/>
            <person name="Spieck E."/>
            <person name="Konrat R."/>
            <person name="Le Paslier D."/>
            <person name="Daims H."/>
        </authorList>
    </citation>
    <scope>NUCLEOTIDE SEQUENCE</scope>
</reference>
<proteinExistence type="predicted"/>
<evidence type="ECO:0000313" key="3">
    <source>
        <dbReference type="EMBL" id="ACE75662.1"/>
    </source>
</evidence>
<dbReference type="HOGENOM" id="CLU_083918_2_0_0"/>
<organism evidence="3">
    <name type="scientific">Nitrospira defluvii</name>
    <dbReference type="NCBI Taxonomy" id="330214"/>
    <lineage>
        <taxon>Bacteria</taxon>
        <taxon>Pseudomonadati</taxon>
        <taxon>Nitrospirota</taxon>
        <taxon>Nitrospiria</taxon>
        <taxon>Nitrospirales</taxon>
        <taxon>Nitrospiraceae</taxon>
        <taxon>Nitrospira</taxon>
    </lineage>
</organism>
<evidence type="ECO:0000313" key="5">
    <source>
        <dbReference type="Proteomes" id="UP000001660"/>
    </source>
</evidence>
<keyword evidence="2" id="KW-0732">Signal</keyword>
<feature type="signal peptide" evidence="2">
    <location>
        <begin position="1"/>
        <end position="21"/>
    </location>
</feature>
<dbReference type="eggNOG" id="COG1881">
    <property type="taxonomic scope" value="Bacteria"/>
</dbReference>
<dbReference type="PANTHER" id="PTHR30289">
    <property type="entry name" value="UNCHARACTERIZED PROTEIN YBCL-RELATED"/>
    <property type="match status" value="1"/>
</dbReference>
<dbReference type="InterPro" id="IPR005247">
    <property type="entry name" value="YbhB_YbcL/LppC-like"/>
</dbReference>
<sequence>MRRLMVSMICALLVVPAIGRAGEFQVTSPTIKDQSTIGNEHVFNGFGCTGGNVSPELRWDHAPKDTKSFAVTVYDPDAPTGSGWWHWLIFNIAPSVMHLPAGAGQPESAGAPQGSIQSMTDFGQPGFGGPCPPPGDKPHRYIFTVFALKVDQLPLKKEASGAMVGYYLNQNAIGKASFTGTYGR</sequence>
<evidence type="ECO:0000256" key="1">
    <source>
        <dbReference type="SAM" id="MobiDB-lite"/>
    </source>
</evidence>
<name>B3U4U5_9BACT</name>
<evidence type="ECO:0000313" key="4">
    <source>
        <dbReference type="EMBL" id="CBK41256.1"/>
    </source>
</evidence>
<keyword evidence="5" id="KW-1185">Reference proteome</keyword>
<feature type="region of interest" description="Disordered" evidence="1">
    <location>
        <begin position="103"/>
        <end position="133"/>
    </location>
</feature>
<feature type="chain" id="PRO_5010824437" evidence="2">
    <location>
        <begin position="22"/>
        <end position="184"/>
    </location>
</feature>
<dbReference type="EMBL" id="FP929003">
    <property type="protein sequence ID" value="CBK41256.1"/>
    <property type="molecule type" value="Genomic_DNA"/>
</dbReference>
<reference evidence="4" key="3">
    <citation type="submission" date="2010-03" db="EMBL/GenBank/DDBJ databases">
        <authorList>
            <person name="Genoscope - CEA"/>
        </authorList>
    </citation>
    <scope>NUCLEOTIDE SEQUENCE</scope>
</reference>
<dbReference type="OrthoDB" id="9797506at2"/>